<reference evidence="4 5" key="1">
    <citation type="submission" date="2018-11" db="EMBL/GenBank/DDBJ databases">
        <title>Complete genome sequence of Paenibacillus baekrokdamisoli strain KCTC 33723.</title>
        <authorList>
            <person name="Kang S.W."/>
            <person name="Lee K.C."/>
            <person name="Kim K.K."/>
            <person name="Kim J.S."/>
            <person name="Kim D.S."/>
            <person name="Ko S.H."/>
            <person name="Yang S.H."/>
            <person name="Lee J.S."/>
        </authorList>
    </citation>
    <scope>NUCLEOTIDE SEQUENCE [LARGE SCALE GENOMIC DNA]</scope>
    <source>
        <strain evidence="4 5">KCTC 33723</strain>
    </source>
</reference>
<dbReference type="PROSITE" id="PS50893">
    <property type="entry name" value="ABC_TRANSPORTER_2"/>
    <property type="match status" value="1"/>
</dbReference>
<dbReference type="InterPro" id="IPR003593">
    <property type="entry name" value="AAA+_ATPase"/>
</dbReference>
<name>A0A3G9J0K0_9BACL</name>
<evidence type="ECO:0000256" key="1">
    <source>
        <dbReference type="ARBA" id="ARBA00022448"/>
    </source>
</evidence>
<dbReference type="AlphaFoldDB" id="A0A3G9J0K0"/>
<dbReference type="PANTHER" id="PTHR42711">
    <property type="entry name" value="ABC TRANSPORTER ATP-BINDING PROTEIN"/>
    <property type="match status" value="1"/>
</dbReference>
<dbReference type="EMBL" id="AP019308">
    <property type="protein sequence ID" value="BBH24690.1"/>
    <property type="molecule type" value="Genomic_DNA"/>
</dbReference>
<keyword evidence="5" id="KW-1185">Reference proteome</keyword>
<dbReference type="SUPFAM" id="SSF52540">
    <property type="entry name" value="P-loop containing nucleoside triphosphate hydrolases"/>
    <property type="match status" value="1"/>
</dbReference>
<dbReference type="SMART" id="SM00382">
    <property type="entry name" value="AAA"/>
    <property type="match status" value="1"/>
</dbReference>
<dbReference type="Pfam" id="PF00005">
    <property type="entry name" value="ABC_tran"/>
    <property type="match status" value="1"/>
</dbReference>
<evidence type="ECO:0000256" key="2">
    <source>
        <dbReference type="ARBA" id="ARBA00022741"/>
    </source>
</evidence>
<dbReference type="RefSeq" id="WP_125665060.1">
    <property type="nucleotide sequence ID" value="NZ_AP019308.1"/>
</dbReference>
<keyword evidence="1" id="KW-0813">Transport</keyword>
<dbReference type="Proteomes" id="UP000275368">
    <property type="component" value="Chromosome"/>
</dbReference>
<dbReference type="PANTHER" id="PTHR42711:SF1">
    <property type="entry name" value="ABC-TRANSPORT PROTEIN, ATP-BINDING COMPONENT"/>
    <property type="match status" value="1"/>
</dbReference>
<accession>A0A3G9J0K0</accession>
<dbReference type="GO" id="GO:0005524">
    <property type="term" value="F:ATP binding"/>
    <property type="evidence" value="ECO:0007669"/>
    <property type="project" value="UniProtKB-KW"/>
</dbReference>
<protein>
    <submittedName>
        <fullName evidence="4">ABC transporter ATP-binding protein</fullName>
    </submittedName>
</protein>
<proteinExistence type="predicted"/>
<gene>
    <name evidence="4" type="primary">ABC-NBD</name>
    <name evidence="4" type="ORF">Back11_60350</name>
</gene>
<organism evidence="4 5">
    <name type="scientific">Paenibacillus baekrokdamisoli</name>
    <dbReference type="NCBI Taxonomy" id="1712516"/>
    <lineage>
        <taxon>Bacteria</taxon>
        <taxon>Bacillati</taxon>
        <taxon>Bacillota</taxon>
        <taxon>Bacilli</taxon>
        <taxon>Bacillales</taxon>
        <taxon>Paenibacillaceae</taxon>
        <taxon>Paenibacillus</taxon>
    </lineage>
</organism>
<evidence type="ECO:0000313" key="4">
    <source>
        <dbReference type="EMBL" id="BBH24690.1"/>
    </source>
</evidence>
<dbReference type="InterPro" id="IPR027417">
    <property type="entry name" value="P-loop_NTPase"/>
</dbReference>
<dbReference type="Gene3D" id="3.40.50.300">
    <property type="entry name" value="P-loop containing nucleotide triphosphate hydrolases"/>
    <property type="match status" value="1"/>
</dbReference>
<dbReference type="InterPro" id="IPR050763">
    <property type="entry name" value="ABC_transporter_ATP-binding"/>
</dbReference>
<evidence type="ECO:0000313" key="5">
    <source>
        <dbReference type="Proteomes" id="UP000275368"/>
    </source>
</evidence>
<keyword evidence="2" id="KW-0547">Nucleotide-binding</keyword>
<sequence>MIECIDVVKEYTIIKKKSGLSGSIQSLFRPEKKLVRGVDGISFRIEPGEIVGYLGPNGAGKSTTIKMLTGILHPTSGTVKVAGHSPQVNRKAVVRQLGVVFGQRTQLYWDLRLGETFELLKRIYRIDTDTFDTNIRLMNEVLGIDRIINTPVRQLSLGERMRGDLAAAMLHSPSILFLDEPTIGLDVEAKQNIRDFIREMNRTRGTTIILTTHDLDDVEQLCNRLIVINHGKVVEDGPLSELILRMAPYRLLVLELSHMPNEAALYHPAAELIKREGHKLTYRFHKSKLSASELIGALSTQLPVIDLSVKEPDIEDMIREMYRSSVPV</sequence>
<dbReference type="GO" id="GO:0016887">
    <property type="term" value="F:ATP hydrolysis activity"/>
    <property type="evidence" value="ECO:0007669"/>
    <property type="project" value="InterPro"/>
</dbReference>
<dbReference type="InterPro" id="IPR003439">
    <property type="entry name" value="ABC_transporter-like_ATP-bd"/>
</dbReference>
<dbReference type="KEGG" id="pbk:Back11_60350"/>
<keyword evidence="3 4" id="KW-0067">ATP-binding</keyword>
<evidence type="ECO:0000256" key="3">
    <source>
        <dbReference type="ARBA" id="ARBA00022840"/>
    </source>
</evidence>
<dbReference type="OrthoDB" id="9804819at2"/>